<protein>
    <recommendedName>
        <fullName evidence="8">Protein kinase domain-containing protein</fullName>
    </recommendedName>
</protein>
<comment type="caution">
    <text evidence="9">The sequence shown here is derived from an EMBL/GenBank/DDBJ whole genome shotgun (WGS) entry which is preliminary data.</text>
</comment>
<sequence>MVNFSTAMTNLDLTNVHLTKWIMTSDTFKALNSTLKPNNTAYDASSTNGDKKYTGYGYYGTTITTSAADCAAVNGKLQELWPDKSERYYLYASAVFTVCVVGSTSSTNNNGSSSSSALSTGAIVGIAAGCVVVIGAIVGFVCVRRRRNRGYDHHEGGYDGTPKYQDDSYQPSTNNGTGNYTATATPSITNDASVNLQALALIRLDEQEVHLHQKLGSGAFADVWSGSFHGNAVAVKVLQPSRVTSATQIQSFVSEILLMSSFDSPFIVKLLGASWTRPTDLKCVMELMDGGDLKDYLDKHTSDQFPWRKKYQHIHSIAEALVYLHSMNIIHRDLKSRNVLLDSTKGTKLTDFGISKEDIQATMTMGVGTFRWMAPEVLQDSGYSVPADIYSFGMLLSEFDTHHVPYADFTNPVNGQPLVDSAIILKVVSGAIKPTFSDNCPRWIYEMAMQCLAHDPNERPNAMQISFIIRGRLKEMGIQTLQ</sequence>
<dbReference type="SMART" id="SM00220">
    <property type="entry name" value="S_TKc"/>
    <property type="match status" value="1"/>
</dbReference>
<dbReference type="PRINTS" id="PR00109">
    <property type="entry name" value="TYRKINASE"/>
</dbReference>
<keyword evidence="2 4" id="KW-0547">Nucleotide-binding</keyword>
<keyword evidence="7" id="KW-1133">Transmembrane helix</keyword>
<feature type="domain" description="Protein kinase" evidence="8">
    <location>
        <begin position="209"/>
        <end position="478"/>
    </location>
</feature>
<feature type="region of interest" description="Disordered" evidence="6">
    <location>
        <begin position="151"/>
        <end position="177"/>
    </location>
</feature>
<keyword evidence="7" id="KW-0472">Membrane</keyword>
<dbReference type="PROSITE" id="PS50011">
    <property type="entry name" value="PROTEIN_KINASE_DOM"/>
    <property type="match status" value="1"/>
</dbReference>
<dbReference type="PANTHER" id="PTHR44329">
    <property type="entry name" value="SERINE/THREONINE-PROTEIN KINASE TNNI3K-RELATED"/>
    <property type="match status" value="1"/>
</dbReference>
<dbReference type="InterPro" id="IPR001245">
    <property type="entry name" value="Ser-Thr/Tyr_kinase_cat_dom"/>
</dbReference>
<dbReference type="Pfam" id="PF07714">
    <property type="entry name" value="PK_Tyr_Ser-Thr"/>
    <property type="match status" value="1"/>
</dbReference>
<dbReference type="InterPro" id="IPR000719">
    <property type="entry name" value="Prot_kinase_dom"/>
</dbReference>
<dbReference type="InterPro" id="IPR008271">
    <property type="entry name" value="Ser/Thr_kinase_AS"/>
</dbReference>
<dbReference type="Gene3D" id="1.10.510.10">
    <property type="entry name" value="Transferase(Phosphotransferase) domain 1"/>
    <property type="match status" value="1"/>
</dbReference>
<dbReference type="SUPFAM" id="SSF56112">
    <property type="entry name" value="Protein kinase-like (PK-like)"/>
    <property type="match status" value="1"/>
</dbReference>
<dbReference type="InterPro" id="IPR051681">
    <property type="entry name" value="Ser/Thr_Kinases-Pseudokinases"/>
</dbReference>
<dbReference type="EMBL" id="VJMJ01000483">
    <property type="protein sequence ID" value="KAF0721230.1"/>
    <property type="molecule type" value="Genomic_DNA"/>
</dbReference>
<dbReference type="PROSITE" id="PS00107">
    <property type="entry name" value="PROTEIN_KINASE_ATP"/>
    <property type="match status" value="1"/>
</dbReference>
<comment type="similarity">
    <text evidence="5">Belongs to the protein kinase superfamily.</text>
</comment>
<feature type="binding site" evidence="4">
    <location>
        <position position="236"/>
    </location>
    <ligand>
        <name>ATP</name>
        <dbReference type="ChEBI" id="CHEBI:30616"/>
    </ligand>
</feature>
<evidence type="ECO:0000259" key="8">
    <source>
        <dbReference type="PROSITE" id="PS50011"/>
    </source>
</evidence>
<evidence type="ECO:0000256" key="6">
    <source>
        <dbReference type="SAM" id="MobiDB-lite"/>
    </source>
</evidence>
<evidence type="ECO:0000313" key="10">
    <source>
        <dbReference type="Proteomes" id="UP000481153"/>
    </source>
</evidence>
<keyword evidence="3 4" id="KW-0067">ATP-binding</keyword>
<evidence type="ECO:0000256" key="2">
    <source>
        <dbReference type="ARBA" id="ARBA00022741"/>
    </source>
</evidence>
<organism evidence="9 10">
    <name type="scientific">Aphanomyces euteiches</name>
    <dbReference type="NCBI Taxonomy" id="100861"/>
    <lineage>
        <taxon>Eukaryota</taxon>
        <taxon>Sar</taxon>
        <taxon>Stramenopiles</taxon>
        <taxon>Oomycota</taxon>
        <taxon>Saprolegniomycetes</taxon>
        <taxon>Saprolegniales</taxon>
        <taxon>Verrucalvaceae</taxon>
        <taxon>Aphanomyces</taxon>
    </lineage>
</organism>
<dbReference type="InterPro" id="IPR017441">
    <property type="entry name" value="Protein_kinase_ATP_BS"/>
</dbReference>
<feature type="transmembrane region" description="Helical" evidence="7">
    <location>
        <begin position="117"/>
        <end position="143"/>
    </location>
</feature>
<evidence type="ECO:0000256" key="7">
    <source>
        <dbReference type="SAM" id="Phobius"/>
    </source>
</evidence>
<dbReference type="VEuPathDB" id="FungiDB:AeMF1_019982"/>
<dbReference type="PROSITE" id="PS00108">
    <property type="entry name" value="PROTEIN_KINASE_ST"/>
    <property type="match status" value="1"/>
</dbReference>
<dbReference type="GO" id="GO:0004674">
    <property type="term" value="F:protein serine/threonine kinase activity"/>
    <property type="evidence" value="ECO:0007669"/>
    <property type="project" value="UniProtKB-KW"/>
</dbReference>
<proteinExistence type="inferred from homology"/>
<evidence type="ECO:0000256" key="5">
    <source>
        <dbReference type="RuleBase" id="RU000304"/>
    </source>
</evidence>
<gene>
    <name evidence="9" type="ORF">Ae201684_019198</name>
</gene>
<keyword evidence="1 5" id="KW-0723">Serine/threonine-protein kinase</keyword>
<name>A0A6G0W2S5_9STRA</name>
<evidence type="ECO:0000256" key="3">
    <source>
        <dbReference type="ARBA" id="ARBA00022840"/>
    </source>
</evidence>
<evidence type="ECO:0000256" key="1">
    <source>
        <dbReference type="ARBA" id="ARBA00022527"/>
    </source>
</evidence>
<keyword evidence="1 5" id="KW-0808">Transferase</keyword>
<dbReference type="Proteomes" id="UP000481153">
    <property type="component" value="Unassembled WGS sequence"/>
</dbReference>
<dbReference type="InterPro" id="IPR011009">
    <property type="entry name" value="Kinase-like_dom_sf"/>
</dbReference>
<keyword evidence="7" id="KW-0812">Transmembrane</keyword>
<keyword evidence="1 5" id="KW-0418">Kinase</keyword>
<dbReference type="PANTHER" id="PTHR44329:SF214">
    <property type="entry name" value="PROTEIN KINASE DOMAIN-CONTAINING PROTEIN"/>
    <property type="match status" value="1"/>
</dbReference>
<dbReference type="GO" id="GO:0005524">
    <property type="term" value="F:ATP binding"/>
    <property type="evidence" value="ECO:0007669"/>
    <property type="project" value="UniProtKB-UniRule"/>
</dbReference>
<evidence type="ECO:0000313" key="9">
    <source>
        <dbReference type="EMBL" id="KAF0721230.1"/>
    </source>
</evidence>
<accession>A0A6G0W2S5</accession>
<feature type="transmembrane region" description="Helical" evidence="7">
    <location>
        <begin position="88"/>
        <end position="105"/>
    </location>
</feature>
<dbReference type="AlphaFoldDB" id="A0A6G0W2S5"/>
<evidence type="ECO:0000256" key="4">
    <source>
        <dbReference type="PROSITE-ProRule" id="PRU10141"/>
    </source>
</evidence>
<reference evidence="9 10" key="1">
    <citation type="submission" date="2019-07" db="EMBL/GenBank/DDBJ databases">
        <title>Genomics analysis of Aphanomyces spp. identifies a new class of oomycete effector associated with host adaptation.</title>
        <authorList>
            <person name="Gaulin E."/>
        </authorList>
    </citation>
    <scope>NUCLEOTIDE SEQUENCE [LARGE SCALE GENOMIC DNA]</scope>
    <source>
        <strain evidence="9 10">ATCC 201684</strain>
    </source>
</reference>
<keyword evidence="10" id="KW-1185">Reference proteome</keyword>